<dbReference type="EMBL" id="CP004387">
    <property type="protein sequence ID" value="AJD47415.1"/>
    <property type="molecule type" value="Genomic_DNA"/>
</dbReference>
<feature type="transmembrane region" description="Helical" evidence="1">
    <location>
        <begin position="186"/>
        <end position="207"/>
    </location>
</feature>
<dbReference type="PANTHER" id="PTHR38684">
    <property type="entry name" value="PROTEIN AMPE"/>
    <property type="match status" value="1"/>
</dbReference>
<dbReference type="OrthoDB" id="6080303at2"/>
<proteinExistence type="predicted"/>
<feature type="transmembrane region" description="Helical" evidence="1">
    <location>
        <begin position="48"/>
        <end position="66"/>
    </location>
</feature>
<keyword evidence="1" id="KW-1133">Transmembrane helix</keyword>
<dbReference type="AlphaFoldDB" id="A0A0B4XL48"/>
<name>A0A0B4XL48_9GAMM</name>
<dbReference type="KEGG" id="apac:S7S_04975"/>
<evidence type="ECO:0000256" key="1">
    <source>
        <dbReference type="SAM" id="Phobius"/>
    </source>
</evidence>
<dbReference type="PANTHER" id="PTHR38684:SF1">
    <property type="entry name" value="PROTEIN AMPE"/>
    <property type="match status" value="1"/>
</dbReference>
<evidence type="ECO:0000313" key="2">
    <source>
        <dbReference type="EMBL" id="AJD47415.1"/>
    </source>
</evidence>
<dbReference type="InterPro" id="IPR052966">
    <property type="entry name" value="Beta-lactamase_Reg"/>
</dbReference>
<dbReference type="HOGENOM" id="CLU_985656_0_0_6"/>
<keyword evidence="1" id="KW-0812">Transmembrane</keyword>
<gene>
    <name evidence="2" type="ORF">S7S_04975</name>
</gene>
<protein>
    <submittedName>
        <fullName evidence="2">Inner membrane protein AmpE</fullName>
    </submittedName>
</protein>
<dbReference type="STRING" id="391936.S7S_04975"/>
<dbReference type="GO" id="GO:0005886">
    <property type="term" value="C:plasma membrane"/>
    <property type="evidence" value="ECO:0007669"/>
    <property type="project" value="TreeGrafter"/>
</dbReference>
<organism evidence="2 3">
    <name type="scientific">Isoalcanivorax pacificus W11-5</name>
    <dbReference type="NCBI Taxonomy" id="391936"/>
    <lineage>
        <taxon>Bacteria</taxon>
        <taxon>Pseudomonadati</taxon>
        <taxon>Pseudomonadota</taxon>
        <taxon>Gammaproteobacteria</taxon>
        <taxon>Oceanospirillales</taxon>
        <taxon>Alcanivoracaceae</taxon>
        <taxon>Isoalcanivorax</taxon>
    </lineage>
</organism>
<feature type="transmembrane region" description="Helical" evidence="1">
    <location>
        <begin position="153"/>
        <end position="174"/>
    </location>
</feature>
<evidence type="ECO:0000313" key="3">
    <source>
        <dbReference type="Proteomes" id="UP000006764"/>
    </source>
</evidence>
<dbReference type="GO" id="GO:0046677">
    <property type="term" value="P:response to antibiotic"/>
    <property type="evidence" value="ECO:0007669"/>
    <property type="project" value="TreeGrafter"/>
</dbReference>
<sequence>MKFLVLLLVLALRRLDFTWPQWMLDRHRVSHALDRWREKTDPFGLTGVPRWLVLVALPVLVVALVLGLLHEMLWGLPGFIAGGLLLLWLLGGESEFRHVDDLLVRSRMNDPARFAEGAEAHFGMAGTPEAPGYFGALLRRILQQDARQLFATLFWLLTLGYWAALLYVLNLAMLRNDAEDRQGPAWMMHTALFWMPARLLVLCLALAGNFGRVADAVRGRILQLDNSEALLNDAAAAALDIPALDSVEAEQGPNQLEALQGMLLRCLAIWLILGALWTVLAG</sequence>
<feature type="transmembrane region" description="Helical" evidence="1">
    <location>
        <begin position="262"/>
        <end position="280"/>
    </location>
</feature>
<dbReference type="RefSeq" id="WP_008737300.1">
    <property type="nucleotide sequence ID" value="NZ_CP004387.1"/>
</dbReference>
<feature type="transmembrane region" description="Helical" evidence="1">
    <location>
        <begin position="73"/>
        <end position="91"/>
    </location>
</feature>
<keyword evidence="3" id="KW-1185">Reference proteome</keyword>
<dbReference type="Proteomes" id="UP000006764">
    <property type="component" value="Chromosome"/>
</dbReference>
<keyword evidence="1" id="KW-0472">Membrane</keyword>
<reference evidence="2 3" key="1">
    <citation type="journal article" date="2012" name="J. Bacteriol.">
        <title>Genome sequence of an alkane-degrading bacterium, Alcanivorax pacificus type strain W11-5, isolated from deep sea sediment.</title>
        <authorList>
            <person name="Lai Q."/>
            <person name="Shao Z."/>
        </authorList>
    </citation>
    <scope>NUCLEOTIDE SEQUENCE [LARGE SCALE GENOMIC DNA]</scope>
    <source>
        <strain evidence="2 3">W11-5</strain>
    </source>
</reference>
<accession>A0A0B4XL48</accession>